<name>A0ABS8KKM6_9BURK</name>
<dbReference type="Proteomes" id="UP001430614">
    <property type="component" value="Unassembled WGS sequence"/>
</dbReference>
<organism evidence="1 2">
    <name type="scientific">Paraburkholderia translucens</name>
    <dbReference type="NCBI Taxonomy" id="2886945"/>
    <lineage>
        <taxon>Bacteria</taxon>
        <taxon>Pseudomonadati</taxon>
        <taxon>Pseudomonadota</taxon>
        <taxon>Betaproteobacteria</taxon>
        <taxon>Burkholderiales</taxon>
        <taxon>Burkholderiaceae</taxon>
        <taxon>Paraburkholderia</taxon>
    </lineage>
</organism>
<gene>
    <name evidence="1" type="ORF">LJ655_26240</name>
</gene>
<evidence type="ECO:0000313" key="1">
    <source>
        <dbReference type="EMBL" id="MCC8405316.1"/>
    </source>
</evidence>
<evidence type="ECO:0000313" key="2">
    <source>
        <dbReference type="Proteomes" id="UP001430614"/>
    </source>
</evidence>
<comment type="caution">
    <text evidence="1">The sequence shown here is derived from an EMBL/GenBank/DDBJ whole genome shotgun (WGS) entry which is preliminary data.</text>
</comment>
<accession>A0ABS8KKM6</accession>
<dbReference type="RefSeq" id="WP_230564088.1">
    <property type="nucleotide sequence ID" value="NZ_JAJITC010000018.1"/>
</dbReference>
<proteinExistence type="predicted"/>
<sequence length="90" mass="9996">MNKPYVNVKAILEVLRMAVAENSSDPGAAYSLPWLAGFRAREHSTMNADDRNSLVHVGAQLWQEREAWDIAPGAHSNSVRAPAEQRPAWN</sequence>
<keyword evidence="2" id="KW-1185">Reference proteome</keyword>
<protein>
    <submittedName>
        <fullName evidence="1">Uncharacterized protein</fullName>
    </submittedName>
</protein>
<reference evidence="1 2" key="1">
    <citation type="submission" date="2021-11" db="EMBL/GenBank/DDBJ databases">
        <authorList>
            <person name="Oh E.-T."/>
            <person name="Kim S.-B."/>
        </authorList>
    </citation>
    <scope>NUCLEOTIDE SEQUENCE [LARGE SCALE GENOMIC DNA]</scope>
    <source>
        <strain evidence="1 2">MMS20-SJTN17</strain>
    </source>
</reference>
<dbReference type="EMBL" id="JAJITC010000018">
    <property type="protein sequence ID" value="MCC8405316.1"/>
    <property type="molecule type" value="Genomic_DNA"/>
</dbReference>